<dbReference type="EMBL" id="LYVI01000008">
    <property type="protein sequence ID" value="OBU60727.1"/>
    <property type="molecule type" value="Genomic_DNA"/>
</dbReference>
<accession>A0AAP7GQG5</accession>
<name>A0AAP7GQG5_STEMA</name>
<dbReference type="AlphaFoldDB" id="A0AAP7GQG5"/>
<organism evidence="1 2">
    <name type="scientific">Stenotrophomonas maltophilia</name>
    <name type="common">Pseudomonas maltophilia</name>
    <name type="synonym">Xanthomonas maltophilia</name>
    <dbReference type="NCBI Taxonomy" id="40324"/>
    <lineage>
        <taxon>Bacteria</taxon>
        <taxon>Pseudomonadati</taxon>
        <taxon>Pseudomonadota</taxon>
        <taxon>Gammaproteobacteria</taxon>
        <taxon>Lysobacterales</taxon>
        <taxon>Lysobacteraceae</taxon>
        <taxon>Stenotrophomonas</taxon>
        <taxon>Stenotrophomonas maltophilia group</taxon>
    </lineage>
</organism>
<sequence>MFAIACNGCASKNVLYRDAERRQDATALFLDREGSLYPAASVAVPVQQMLEGARPSSADFATLRHLYQQSAVPGAASAEAWRSLLADTGVTPDAAFTDTWQQIQQVLRARASQQLDRAAEDGRVVVLLVHGYNNDYREAAAWYERVERDFRERGAASGQTLSFVRVYWDGLHGNAFRIWGAAQLNGPYVGLELRRVLAGVDNRDMPLRVFTHSSGAYVMNNALGNGSSPLRGMQDAYYRRAAGLDGYGFPPLRNLRMAMLVPAQPPTAMANYHHPRLEQTFGTIPDRLILGLSRHDFATGKGRRLGSCRMAGNTCMATHIRYSCAAVRRDLRSSESHGRKQVWAVAFPQPALRSHPHAVASYMQDGDWKLFADALLLDTALEPANQAALCERRVGPLKHSDAWPDEIKVRAATAPERAAEADAGWHWWNYWLSSSLPVE</sequence>
<protein>
    <recommendedName>
        <fullName evidence="3">Alpha/beta hydrolase</fullName>
    </recommendedName>
</protein>
<gene>
    <name evidence="1" type="ORF">A9K56_13580</name>
</gene>
<dbReference type="Proteomes" id="UP000092125">
    <property type="component" value="Unassembled WGS sequence"/>
</dbReference>
<reference evidence="1 2" key="1">
    <citation type="submission" date="2016-05" db="EMBL/GenBank/DDBJ databases">
        <title>Draft Genome Sequences of Stenotrophomonas maltophilia Strains Sm32COP, Sm41DVV, Sm46PAILV, SmF3, SmF22, SmSOFb1 and SmCVFa1, Isolated from Different Manures, in France.</title>
        <authorList>
            <person name="Nazaret S."/>
            <person name="Bodilis J."/>
        </authorList>
    </citation>
    <scope>NUCLEOTIDE SEQUENCE [LARGE SCALE GENOMIC DNA]</scope>
    <source>
        <strain evidence="1 2">Sm41DVV</strain>
    </source>
</reference>
<evidence type="ECO:0008006" key="3">
    <source>
        <dbReference type="Google" id="ProtNLM"/>
    </source>
</evidence>
<comment type="caution">
    <text evidence="1">The sequence shown here is derived from an EMBL/GenBank/DDBJ whole genome shotgun (WGS) entry which is preliminary data.</text>
</comment>
<proteinExistence type="predicted"/>
<evidence type="ECO:0000313" key="2">
    <source>
        <dbReference type="Proteomes" id="UP000092125"/>
    </source>
</evidence>
<evidence type="ECO:0000313" key="1">
    <source>
        <dbReference type="EMBL" id="OBU60727.1"/>
    </source>
</evidence>